<evidence type="ECO:0000313" key="3">
    <source>
        <dbReference type="Proteomes" id="UP000314982"/>
    </source>
</evidence>
<dbReference type="PANTHER" id="PTHR12773">
    <property type="entry name" value="UPF0315 PROTEIN-RELATED"/>
    <property type="match status" value="1"/>
</dbReference>
<accession>A0A4W5NHL1</accession>
<dbReference type="GO" id="GO:0070476">
    <property type="term" value="P:rRNA (guanine-N7)-methylation"/>
    <property type="evidence" value="ECO:0007669"/>
    <property type="project" value="TreeGrafter"/>
</dbReference>
<dbReference type="Gene3D" id="2.20.25.10">
    <property type="match status" value="1"/>
</dbReference>
<dbReference type="GO" id="GO:0046982">
    <property type="term" value="F:protein heterodimerization activity"/>
    <property type="evidence" value="ECO:0007669"/>
    <property type="project" value="InterPro"/>
</dbReference>
<dbReference type="AlphaFoldDB" id="A0A4W5NHL1"/>
<proteinExistence type="predicted"/>
<dbReference type="Ensembl" id="ENSHHUT00000051247.1">
    <property type="protein sequence ID" value="ENSHHUP00000049463.1"/>
    <property type="gene ID" value="ENSHHUG00000029941.1"/>
</dbReference>
<feature type="signal peptide" evidence="1">
    <location>
        <begin position="1"/>
        <end position="20"/>
    </location>
</feature>
<name>A0A4W5NHL1_9TELE</name>
<evidence type="ECO:0000256" key="1">
    <source>
        <dbReference type="SAM" id="SignalP"/>
    </source>
</evidence>
<dbReference type="SUPFAM" id="SSF158997">
    <property type="entry name" value="Trm112p-like"/>
    <property type="match status" value="1"/>
</dbReference>
<organism evidence="2 3">
    <name type="scientific">Hucho hucho</name>
    <name type="common">huchen</name>
    <dbReference type="NCBI Taxonomy" id="62062"/>
    <lineage>
        <taxon>Eukaryota</taxon>
        <taxon>Metazoa</taxon>
        <taxon>Chordata</taxon>
        <taxon>Craniata</taxon>
        <taxon>Vertebrata</taxon>
        <taxon>Euteleostomi</taxon>
        <taxon>Actinopterygii</taxon>
        <taxon>Neopterygii</taxon>
        <taxon>Teleostei</taxon>
        <taxon>Protacanthopterygii</taxon>
        <taxon>Salmoniformes</taxon>
        <taxon>Salmonidae</taxon>
        <taxon>Salmoninae</taxon>
        <taxon>Hucho</taxon>
    </lineage>
</organism>
<reference evidence="2" key="3">
    <citation type="submission" date="2025-09" db="UniProtKB">
        <authorList>
            <consortium name="Ensembl"/>
        </authorList>
    </citation>
    <scope>IDENTIFICATION</scope>
</reference>
<dbReference type="InterPro" id="IPR039127">
    <property type="entry name" value="Trm112"/>
</dbReference>
<reference evidence="3" key="1">
    <citation type="submission" date="2018-06" db="EMBL/GenBank/DDBJ databases">
        <title>Genome assembly of Danube salmon.</title>
        <authorList>
            <person name="Macqueen D.J."/>
            <person name="Gundappa M.K."/>
        </authorList>
    </citation>
    <scope>NUCLEOTIDE SEQUENCE [LARGE SCALE GENOMIC DNA]</scope>
</reference>
<sequence length="117" mass="13067">MFCILRVYAFFSSGLCGSQATEVRVSEVEFNPNFVSRMIPTLDWSALVQAADGLGLLQGLPAELVTDYEKNEDFLRKVHRVLLEVEVLEGCLQCPESGREFPISRGVPNMLLNEDEA</sequence>
<keyword evidence="3" id="KW-1185">Reference proteome</keyword>
<dbReference type="PANTHER" id="PTHR12773:SF0">
    <property type="entry name" value="MULTIFUNCTIONAL METHYLTRANSFERASE SUBUNIT TRM112-LIKE PROTEIN"/>
    <property type="match status" value="1"/>
</dbReference>
<reference evidence="2" key="2">
    <citation type="submission" date="2025-08" db="UniProtKB">
        <authorList>
            <consortium name="Ensembl"/>
        </authorList>
    </citation>
    <scope>IDENTIFICATION</scope>
</reference>
<dbReference type="GeneTree" id="ENSGT00940000164608"/>
<protein>
    <submittedName>
        <fullName evidence="2">tRNA methyltransferase activator subunit 11-2</fullName>
    </submittedName>
</protein>
<feature type="chain" id="PRO_5021355998" evidence="1">
    <location>
        <begin position="21"/>
        <end position="117"/>
    </location>
</feature>
<keyword evidence="1" id="KW-0732">Signal</keyword>
<evidence type="ECO:0000313" key="2">
    <source>
        <dbReference type="Ensembl" id="ENSHHUP00000049463.1"/>
    </source>
</evidence>
<dbReference type="Proteomes" id="UP000314982">
    <property type="component" value="Unassembled WGS sequence"/>
</dbReference>
<dbReference type="GO" id="GO:0030488">
    <property type="term" value="P:tRNA methylation"/>
    <property type="evidence" value="ECO:0007669"/>
    <property type="project" value="TreeGrafter"/>
</dbReference>
<dbReference type="CDD" id="cd21089">
    <property type="entry name" value="Trm112-like"/>
    <property type="match status" value="1"/>
</dbReference>